<dbReference type="PROSITE" id="PS01174">
    <property type="entry name" value="LIPASE_GDXG_SER"/>
    <property type="match status" value="1"/>
</dbReference>
<protein>
    <submittedName>
        <fullName evidence="5">Alpha/beta hydrolase</fullName>
    </submittedName>
</protein>
<feature type="domain" description="Alpha/beta hydrolase fold-3" evidence="4">
    <location>
        <begin position="126"/>
        <end position="342"/>
    </location>
</feature>
<dbReference type="EMBL" id="NUBY01000346">
    <property type="protein sequence ID" value="PEP86239.1"/>
    <property type="molecule type" value="Genomic_DNA"/>
</dbReference>
<feature type="active site" evidence="3">
    <location>
        <position position="203"/>
    </location>
</feature>
<reference evidence="5 6" key="1">
    <citation type="submission" date="2017-09" db="EMBL/GenBank/DDBJ databases">
        <title>Large-scale bioinformatics analysis of Bacillus genomes uncovers conserved roles of natural products in bacterial physiology.</title>
        <authorList>
            <consortium name="Agbiome Team Llc"/>
            <person name="Bleich R.M."/>
            <person name="Grubbs K.J."/>
            <person name="Santa Maria K.C."/>
            <person name="Allen S.E."/>
            <person name="Farag S."/>
            <person name="Shank E.A."/>
            <person name="Bowers A."/>
        </authorList>
    </citation>
    <scope>NUCLEOTIDE SEQUENCE [LARGE SCALE GENOMIC DNA]</scope>
    <source>
        <strain evidence="5 6">AFS021349</strain>
    </source>
</reference>
<dbReference type="Pfam" id="PF07859">
    <property type="entry name" value="Abhydrolase_3"/>
    <property type="match status" value="1"/>
</dbReference>
<name>A0A2A8H2C3_9BACI</name>
<evidence type="ECO:0000259" key="4">
    <source>
        <dbReference type="Pfam" id="PF07859"/>
    </source>
</evidence>
<dbReference type="InterPro" id="IPR033140">
    <property type="entry name" value="Lipase_GDXG_put_SER_AS"/>
</dbReference>
<dbReference type="InterPro" id="IPR019826">
    <property type="entry name" value="Carboxylesterase_B_AS"/>
</dbReference>
<dbReference type="Gene3D" id="3.40.50.1820">
    <property type="entry name" value="alpha/beta hydrolase"/>
    <property type="match status" value="1"/>
</dbReference>
<dbReference type="PROSITE" id="PS00122">
    <property type="entry name" value="CARBOXYLESTERASE_B_1"/>
    <property type="match status" value="1"/>
</dbReference>
<comment type="similarity">
    <text evidence="1">Belongs to the 'GDXG' lipolytic enzyme family.</text>
</comment>
<sequence length="375" mass="42581">MSRKYSLDLLEKIQEKQETINVQGAEVIVKNIPDCDEKGAMDPRLYKDMKVQMNIMRFMPKNMMKMDASEKSVKNMRKQFNGIKSVPIVTKYINIKNETVKAEDGYDIPIRIYNSISKQENAPILYFIHGGGFMAGSPDVVEELVKLIVEKTDILAFSVDYRLAPEHPFPNGHTDCYTTLKWIYENAEAFGGDKNNIFVAGDSAGGNLAQYCTTRDMEDGRNFVKGQLLLYPTLNMCDYEDEFYSWSIDKYEIAPKYKKGLEKMLNMMHAMVGGMAEILGTEDIHSKYLSPYVDVSSDYPSTFITVGEHDFLMIECLAYAAKLTKQGVDTETILYRGLGHAYGDNVGVYPQSEDLAIEMGSFILKNSKKDSYFEQ</sequence>
<dbReference type="GO" id="GO:0016787">
    <property type="term" value="F:hydrolase activity"/>
    <property type="evidence" value="ECO:0007669"/>
    <property type="project" value="UniProtKB-KW"/>
</dbReference>
<dbReference type="Proteomes" id="UP000220841">
    <property type="component" value="Unassembled WGS sequence"/>
</dbReference>
<evidence type="ECO:0000313" key="6">
    <source>
        <dbReference type="Proteomes" id="UP000220841"/>
    </source>
</evidence>
<accession>A0A2A8H2C3</accession>
<evidence type="ECO:0000256" key="1">
    <source>
        <dbReference type="ARBA" id="ARBA00010515"/>
    </source>
</evidence>
<proteinExistence type="inferred from homology"/>
<dbReference type="AlphaFoldDB" id="A0A2A8H2C3"/>
<dbReference type="SUPFAM" id="SSF53474">
    <property type="entry name" value="alpha/beta-Hydrolases"/>
    <property type="match status" value="1"/>
</dbReference>
<keyword evidence="2 5" id="KW-0378">Hydrolase</keyword>
<evidence type="ECO:0000256" key="3">
    <source>
        <dbReference type="PROSITE-ProRule" id="PRU10038"/>
    </source>
</evidence>
<gene>
    <name evidence="5" type="ORF">CN585_30220</name>
</gene>
<organism evidence="5 6">
    <name type="scientific">Bacillus toyonensis</name>
    <dbReference type="NCBI Taxonomy" id="155322"/>
    <lineage>
        <taxon>Bacteria</taxon>
        <taxon>Bacillati</taxon>
        <taxon>Bacillota</taxon>
        <taxon>Bacilli</taxon>
        <taxon>Bacillales</taxon>
        <taxon>Bacillaceae</taxon>
        <taxon>Bacillus</taxon>
        <taxon>Bacillus cereus group</taxon>
    </lineage>
</organism>
<dbReference type="InterPro" id="IPR029058">
    <property type="entry name" value="AB_hydrolase_fold"/>
</dbReference>
<comment type="caution">
    <text evidence="5">The sequence shown here is derived from an EMBL/GenBank/DDBJ whole genome shotgun (WGS) entry which is preliminary data.</text>
</comment>
<dbReference type="RefSeq" id="WP_098228322.1">
    <property type="nucleotide sequence ID" value="NZ_NUBY01000346.1"/>
</dbReference>
<evidence type="ECO:0000256" key="2">
    <source>
        <dbReference type="ARBA" id="ARBA00022801"/>
    </source>
</evidence>
<dbReference type="InterPro" id="IPR050300">
    <property type="entry name" value="GDXG_lipolytic_enzyme"/>
</dbReference>
<evidence type="ECO:0000313" key="5">
    <source>
        <dbReference type="EMBL" id="PEP86239.1"/>
    </source>
</evidence>
<dbReference type="PANTHER" id="PTHR48081">
    <property type="entry name" value="AB HYDROLASE SUPERFAMILY PROTEIN C4A8.06C"/>
    <property type="match status" value="1"/>
</dbReference>
<dbReference type="InterPro" id="IPR013094">
    <property type="entry name" value="AB_hydrolase_3"/>
</dbReference>
<dbReference type="PANTHER" id="PTHR48081:SF8">
    <property type="entry name" value="ALPHA_BETA HYDROLASE FOLD-3 DOMAIN-CONTAINING PROTEIN-RELATED"/>
    <property type="match status" value="1"/>
</dbReference>